<dbReference type="EMBL" id="JAHWGI010001382">
    <property type="protein sequence ID" value="KAK3929178.1"/>
    <property type="molecule type" value="Genomic_DNA"/>
</dbReference>
<proteinExistence type="predicted"/>
<protein>
    <submittedName>
        <fullName evidence="1">Beta-N-acetylhexosaminidase</fullName>
    </submittedName>
</protein>
<organism evidence="1 2">
    <name type="scientific">Frankliniella fusca</name>
    <dbReference type="NCBI Taxonomy" id="407009"/>
    <lineage>
        <taxon>Eukaryota</taxon>
        <taxon>Metazoa</taxon>
        <taxon>Ecdysozoa</taxon>
        <taxon>Arthropoda</taxon>
        <taxon>Hexapoda</taxon>
        <taxon>Insecta</taxon>
        <taxon>Pterygota</taxon>
        <taxon>Neoptera</taxon>
        <taxon>Paraneoptera</taxon>
        <taxon>Thysanoptera</taxon>
        <taxon>Terebrantia</taxon>
        <taxon>Thripoidea</taxon>
        <taxon>Thripidae</taxon>
        <taxon>Frankliniella</taxon>
    </lineage>
</organism>
<sequence>MTDSQPQCLCVFIAMGPNQRLPCAGVTKYLQNLKEILVLLVSHGPTVVALRDGVGYIHSTAFGVDCLPVFSGGASHNFPPRKKGDLVRDGYRDFITASHHHHLEIVKCDKVIA</sequence>
<dbReference type="Proteomes" id="UP001219518">
    <property type="component" value="Unassembled WGS sequence"/>
</dbReference>
<comment type="caution">
    <text evidence="1">The sequence shown here is derived from an EMBL/GenBank/DDBJ whole genome shotgun (WGS) entry which is preliminary data.</text>
</comment>
<reference evidence="1" key="1">
    <citation type="submission" date="2021-07" db="EMBL/GenBank/DDBJ databases">
        <authorList>
            <person name="Catto M.A."/>
            <person name="Jacobson A."/>
            <person name="Kennedy G."/>
            <person name="Labadie P."/>
            <person name="Hunt B.G."/>
            <person name="Srinivasan R."/>
        </authorList>
    </citation>
    <scope>NUCLEOTIDE SEQUENCE</scope>
    <source>
        <strain evidence="1">PL_HMW_Pooled</strain>
        <tissue evidence="1">Head</tissue>
    </source>
</reference>
<dbReference type="AlphaFoldDB" id="A0AAE1LR96"/>
<reference evidence="1" key="2">
    <citation type="journal article" date="2023" name="BMC Genomics">
        <title>Pest status, molecular evolution, and epigenetic factors derived from the genome assembly of Frankliniella fusca, a thysanopteran phytovirus vector.</title>
        <authorList>
            <person name="Catto M.A."/>
            <person name="Labadie P.E."/>
            <person name="Jacobson A.L."/>
            <person name="Kennedy G.G."/>
            <person name="Srinivasan R."/>
            <person name="Hunt B.G."/>
        </authorList>
    </citation>
    <scope>NUCLEOTIDE SEQUENCE</scope>
    <source>
        <strain evidence="1">PL_HMW_Pooled</strain>
    </source>
</reference>
<gene>
    <name evidence="1" type="ORF">KUF71_017644</name>
</gene>
<keyword evidence="2" id="KW-1185">Reference proteome</keyword>
<name>A0AAE1LR96_9NEOP</name>
<evidence type="ECO:0000313" key="1">
    <source>
        <dbReference type="EMBL" id="KAK3929178.1"/>
    </source>
</evidence>
<accession>A0AAE1LR96</accession>
<evidence type="ECO:0000313" key="2">
    <source>
        <dbReference type="Proteomes" id="UP001219518"/>
    </source>
</evidence>